<dbReference type="EMBL" id="CP002623">
    <property type="protein sequence ID" value="AEI95433.1"/>
    <property type="molecule type" value="Genomic_DNA"/>
</dbReference>
<dbReference type="Proteomes" id="UP000001353">
    <property type="component" value="Chromosome"/>
</dbReference>
<accession>F7ZA86</accession>
<evidence type="ECO:0000313" key="2">
    <source>
        <dbReference type="Proteomes" id="UP000001353"/>
    </source>
</evidence>
<evidence type="ECO:0008006" key="3">
    <source>
        <dbReference type="Google" id="ProtNLM"/>
    </source>
</evidence>
<proteinExistence type="predicted"/>
<organism evidence="1 2">
    <name type="scientific">Roseobacter litoralis (strain ATCC 49566 / DSM 6996 / JCM 21268 / NBRC 15278 / OCh 149)</name>
    <dbReference type="NCBI Taxonomy" id="391595"/>
    <lineage>
        <taxon>Bacteria</taxon>
        <taxon>Pseudomonadati</taxon>
        <taxon>Pseudomonadota</taxon>
        <taxon>Alphaproteobacteria</taxon>
        <taxon>Rhodobacterales</taxon>
        <taxon>Roseobacteraceae</taxon>
        <taxon>Roseobacter</taxon>
    </lineage>
</organism>
<dbReference type="Pfam" id="PF03745">
    <property type="entry name" value="DUF309"/>
    <property type="match status" value="1"/>
</dbReference>
<dbReference type="STRING" id="391595.RLO149_c034920"/>
<evidence type="ECO:0000313" key="1">
    <source>
        <dbReference type="EMBL" id="AEI95433.1"/>
    </source>
</evidence>
<protein>
    <recommendedName>
        <fullName evidence="3">DUF309 domain-containing protein</fullName>
    </recommendedName>
</protein>
<dbReference type="RefSeq" id="WP_013963325.1">
    <property type="nucleotide sequence ID" value="NC_015730.1"/>
</dbReference>
<sequence>MLNSSHDIPMPPHVYVPGFSPRHHDDWFDPIKRSVTPHVPVGELHKTPAFIAGRLYYDAGYFWESHEVLEAVWIQTKDPSPERDMVLALIQLANARLKVLMLQPRAAWRLCDMVDTHLSRCPTDSKVLGLNVADMVSLVSEARLIAKHAMK</sequence>
<dbReference type="SUPFAM" id="SSF140663">
    <property type="entry name" value="TTHA0068-like"/>
    <property type="match status" value="1"/>
</dbReference>
<dbReference type="Gene3D" id="1.10.3450.10">
    <property type="entry name" value="TTHA0068-like"/>
    <property type="match status" value="1"/>
</dbReference>
<gene>
    <name evidence="1" type="ordered locus">RLO149_c034920</name>
</gene>
<reference evidence="1 2" key="1">
    <citation type="journal article" date="2011" name="BMC Genomics">
        <title>Comparative genome analysis and genome-guided physiological analysis of Roseobacter litoralis.</title>
        <authorList>
            <person name="Kalhoefer D."/>
            <person name="Thole S."/>
            <person name="Voget S."/>
            <person name="Lehmann R."/>
            <person name="Liesegang H."/>
            <person name="Wollher A."/>
            <person name="Daniel R."/>
            <person name="Simon M."/>
            <person name="Brinkhoff T."/>
        </authorList>
    </citation>
    <scope>NUCLEOTIDE SEQUENCE [LARGE SCALE GENOMIC DNA]</scope>
    <source>
        <strain evidence="2">ATCC 49566 / DSM 6996 / JCM 21268 / NBRC 15278 / OCh 149</strain>
    </source>
</reference>
<dbReference type="eggNOG" id="COG1547">
    <property type="taxonomic scope" value="Bacteria"/>
</dbReference>
<dbReference type="OrthoDB" id="9799942at2"/>
<dbReference type="InterPro" id="IPR005500">
    <property type="entry name" value="DUF309"/>
</dbReference>
<dbReference type="InterPro" id="IPR023203">
    <property type="entry name" value="TTHA0068_sf"/>
</dbReference>
<keyword evidence="2" id="KW-1185">Reference proteome</keyword>
<dbReference type="KEGG" id="rli:RLO149_c034920"/>
<name>F7ZA86_ROSLO</name>
<dbReference type="HOGENOM" id="CLU_114533_0_0_5"/>
<dbReference type="AlphaFoldDB" id="F7ZA86"/>